<feature type="transmembrane region" description="Helical" evidence="8">
    <location>
        <begin position="280"/>
        <end position="305"/>
    </location>
</feature>
<dbReference type="SUPFAM" id="SSF75304">
    <property type="entry name" value="Amidase signature (AS) enzymes"/>
    <property type="match status" value="1"/>
</dbReference>
<feature type="compositionally biased region" description="Basic and acidic residues" evidence="7">
    <location>
        <begin position="14"/>
        <end position="23"/>
    </location>
</feature>
<dbReference type="Pfam" id="PF13520">
    <property type="entry name" value="AA_permease_2"/>
    <property type="match status" value="1"/>
</dbReference>
<evidence type="ECO:0000313" key="10">
    <source>
        <dbReference type="EMBL" id="PYH98901.1"/>
    </source>
</evidence>
<dbReference type="InterPro" id="IPR036928">
    <property type="entry name" value="AS_sf"/>
</dbReference>
<evidence type="ECO:0000313" key="11">
    <source>
        <dbReference type="Proteomes" id="UP000247810"/>
    </source>
</evidence>
<evidence type="ECO:0000259" key="9">
    <source>
        <dbReference type="Pfam" id="PF01425"/>
    </source>
</evidence>
<feature type="transmembrane region" description="Helical" evidence="8">
    <location>
        <begin position="130"/>
        <end position="149"/>
    </location>
</feature>
<dbReference type="Pfam" id="PF01425">
    <property type="entry name" value="Amidase"/>
    <property type="match status" value="1"/>
</dbReference>
<evidence type="ECO:0000256" key="6">
    <source>
        <dbReference type="ARBA" id="ARBA00023136"/>
    </source>
</evidence>
<evidence type="ECO:0000256" key="5">
    <source>
        <dbReference type="ARBA" id="ARBA00022989"/>
    </source>
</evidence>
<evidence type="ECO:0000256" key="8">
    <source>
        <dbReference type="SAM" id="Phobius"/>
    </source>
</evidence>
<dbReference type="STRING" id="1448320.A0A319DMW5"/>
<feature type="transmembrane region" description="Helical" evidence="8">
    <location>
        <begin position="482"/>
        <end position="503"/>
    </location>
</feature>
<keyword evidence="4" id="KW-0378">Hydrolase</keyword>
<evidence type="ECO:0000256" key="4">
    <source>
        <dbReference type="ARBA" id="ARBA00022801"/>
    </source>
</evidence>
<evidence type="ECO:0000256" key="2">
    <source>
        <dbReference type="ARBA" id="ARBA00009199"/>
    </source>
</evidence>
<keyword evidence="11" id="KW-1185">Reference proteome</keyword>
<sequence>MSRVAFSNSASRSDNYHAPRDSLELASLASSPDSAPRSSRSSSPSGISSSRKLSLEEEDPLSSSHPQAQAASGRPRSARSYSISSAFDFGATLFPLSQTTGGYAPLGASSADGETGVADGSLERNKTLTYLNGLSLVVGLIIGSGIFSSPSQVNANAGSPGASLIAWVVAGILAWTGAASYAELGGAIPLNGGSQVYLSKIFGELAGFLFTWCAVLVLKPGSAAIIAIIFGEYVVRAVVGADVETVNPWINKAVAFGGIFFVTLLNCISTRVAARIGDLFMLFKFVALLGITIIGIIVAITGLSSSGSANKEWKSGWFEGTNVDVSAWAVALYAGLWAFDGWDNTNYVTGEFKNPNRDLPRVIHTAMPLVILSYILANISYILVLPHSTIEASNTIAVQFGDKVFGSVGALVFALVVSASCFGALNATTFTSGRLVYAAGKEGYLPSVFGNLWTRDMSTNRLQHQSWVSKSLARLCGGGTRIGFTPINAMALNSALTLVYVIVGEFKTLVTFYGVAGYTFYFVTVLGLIVLRVREPYLHRPYKTWISTPIIFCCVSLFLLSRAIIAEPLQTLIVVAFIVAGVPVYYWRIYKRDGRKAFPVPPSIQANMGSLQPWEQIVSKKRSLRDQLLTPYRVDDVDRRVSQIHSVHERTGLLDDPTIQDITDIDNIPELLERLQNGQYTAEQIILAYIKRAVVAHQLTNCLTEVVFEDALEQARALDHDFKQTGQVKGPLHGIPVTVKDQFDLKGVDSTLGYVGRSFAPATEDAVLVQMLKDLGAIVLAKTNLPQSIMWAETDNPLWGLTVNPRNPDFTPGGSTGGEAALLALHGSILGYGTDIGGSVRIPQSLMGLYSLKPTSSRLPYHGVPVSTEGQEHVPSSVGPMTRDLSSLCYVSRLIANSRPWQLDPKCTPLPWNEPAFQEVQNRPLVVGLIRDDGVVRVHPPIERALQELSAKLEAQGHELVTWDASDHLDYIQLMDVFYTVDGCEDIRRDVAAAGEPFIPHVEALVNRGKAISVYEYWQLNKKKATLQKRYLDKWNAARSPSGRPIDVLLAPTTPHSALPHRGVRWVGYTKIWNFLDYSAVTFPVDEVRADVDKLPQAYQPRNELDAWNWKLYDADTMNGHPVTVQVIGKKLEEEKVLGAATVIEKIWRS</sequence>
<evidence type="ECO:0000256" key="1">
    <source>
        <dbReference type="ARBA" id="ARBA00004141"/>
    </source>
</evidence>
<evidence type="ECO:0000256" key="3">
    <source>
        <dbReference type="ARBA" id="ARBA00022692"/>
    </source>
</evidence>
<feature type="transmembrane region" description="Helical" evidence="8">
    <location>
        <begin position="545"/>
        <end position="565"/>
    </location>
</feature>
<organism evidence="10 11">
    <name type="scientific">Aspergillus ellipticus CBS 707.79</name>
    <dbReference type="NCBI Taxonomy" id="1448320"/>
    <lineage>
        <taxon>Eukaryota</taxon>
        <taxon>Fungi</taxon>
        <taxon>Dikarya</taxon>
        <taxon>Ascomycota</taxon>
        <taxon>Pezizomycotina</taxon>
        <taxon>Eurotiomycetes</taxon>
        <taxon>Eurotiomycetidae</taxon>
        <taxon>Eurotiales</taxon>
        <taxon>Aspergillaceae</taxon>
        <taxon>Aspergillus</taxon>
        <taxon>Aspergillus subgen. Circumdati</taxon>
    </lineage>
</organism>
<feature type="region of interest" description="Disordered" evidence="7">
    <location>
        <begin position="1"/>
        <end position="75"/>
    </location>
</feature>
<dbReference type="GO" id="GO:0022857">
    <property type="term" value="F:transmembrane transporter activity"/>
    <property type="evidence" value="ECO:0007669"/>
    <property type="project" value="InterPro"/>
</dbReference>
<feature type="transmembrane region" description="Helical" evidence="8">
    <location>
        <begin position="509"/>
        <end position="533"/>
    </location>
</feature>
<feature type="transmembrane region" description="Helical" evidence="8">
    <location>
        <begin position="362"/>
        <end position="384"/>
    </location>
</feature>
<dbReference type="GO" id="GO:0016020">
    <property type="term" value="C:membrane"/>
    <property type="evidence" value="ECO:0007669"/>
    <property type="project" value="UniProtKB-SubCell"/>
</dbReference>
<feature type="transmembrane region" description="Helical" evidence="8">
    <location>
        <begin position="205"/>
        <end position="229"/>
    </location>
</feature>
<dbReference type="InterPro" id="IPR002293">
    <property type="entry name" value="AA/rel_permease1"/>
</dbReference>
<feature type="transmembrane region" description="Helical" evidence="8">
    <location>
        <begin position="249"/>
        <end position="268"/>
    </location>
</feature>
<dbReference type="PANTHER" id="PTHR46072:SF2">
    <property type="entry name" value="AMIDASE (EUROFUNG)"/>
    <property type="match status" value="1"/>
</dbReference>
<dbReference type="VEuPathDB" id="FungiDB:BO71DRAFT_446929"/>
<protein>
    <submittedName>
        <fullName evidence="10">Amino acid/polyamine transporter</fullName>
    </submittedName>
</protein>
<keyword evidence="5 8" id="KW-1133">Transmembrane helix</keyword>
<accession>A0A319DMW5</accession>
<dbReference type="AlphaFoldDB" id="A0A319DMW5"/>
<dbReference type="EMBL" id="KZ825807">
    <property type="protein sequence ID" value="PYH98901.1"/>
    <property type="molecule type" value="Genomic_DNA"/>
</dbReference>
<dbReference type="Proteomes" id="UP000247810">
    <property type="component" value="Unassembled WGS sequence"/>
</dbReference>
<name>A0A319DMW5_9EURO</name>
<feature type="transmembrane region" description="Helical" evidence="8">
    <location>
        <begin position="404"/>
        <end position="425"/>
    </location>
</feature>
<feature type="compositionally biased region" description="Polar residues" evidence="7">
    <location>
        <begin position="1"/>
        <end position="13"/>
    </location>
</feature>
<feature type="transmembrane region" description="Helical" evidence="8">
    <location>
        <begin position="571"/>
        <end position="587"/>
    </location>
</feature>
<dbReference type="InterPro" id="IPR023631">
    <property type="entry name" value="Amidase_dom"/>
</dbReference>
<gene>
    <name evidence="10" type="ORF">BO71DRAFT_446929</name>
</gene>
<dbReference type="PANTHER" id="PTHR46072">
    <property type="entry name" value="AMIDASE-RELATED-RELATED"/>
    <property type="match status" value="1"/>
</dbReference>
<dbReference type="OrthoDB" id="6428749at2759"/>
<dbReference type="Gene3D" id="3.90.1300.10">
    <property type="entry name" value="Amidase signature (AS) domain"/>
    <property type="match status" value="1"/>
</dbReference>
<keyword evidence="3 8" id="KW-0812">Transmembrane</keyword>
<proteinExistence type="inferred from homology"/>
<feature type="domain" description="Amidase" evidence="9">
    <location>
        <begin position="685"/>
        <end position="1138"/>
    </location>
</feature>
<keyword evidence="6 8" id="KW-0472">Membrane</keyword>
<comment type="subcellular location">
    <subcellularLocation>
        <location evidence="1">Membrane</location>
        <topology evidence="1">Multi-pass membrane protein</topology>
    </subcellularLocation>
</comment>
<feature type="transmembrane region" description="Helical" evidence="8">
    <location>
        <begin position="161"/>
        <end position="184"/>
    </location>
</feature>
<dbReference type="Gene3D" id="1.20.1740.10">
    <property type="entry name" value="Amino acid/polyamine transporter I"/>
    <property type="match status" value="1"/>
</dbReference>
<dbReference type="FunFam" id="1.20.1740.10:FF:000042">
    <property type="entry name" value="Similar to amino acid transporter"/>
    <property type="match status" value="1"/>
</dbReference>
<comment type="similarity">
    <text evidence="2">Belongs to the amidase family.</text>
</comment>
<dbReference type="GO" id="GO:0016787">
    <property type="term" value="F:hydrolase activity"/>
    <property type="evidence" value="ECO:0007669"/>
    <property type="project" value="UniProtKB-KW"/>
</dbReference>
<evidence type="ECO:0000256" key="7">
    <source>
        <dbReference type="SAM" id="MobiDB-lite"/>
    </source>
</evidence>
<reference evidence="10 11" key="1">
    <citation type="submission" date="2018-02" db="EMBL/GenBank/DDBJ databases">
        <title>The genomes of Aspergillus section Nigri reveals drivers in fungal speciation.</title>
        <authorList>
            <consortium name="DOE Joint Genome Institute"/>
            <person name="Vesth T.C."/>
            <person name="Nybo J."/>
            <person name="Theobald S."/>
            <person name="Brandl J."/>
            <person name="Frisvad J.C."/>
            <person name="Nielsen K.F."/>
            <person name="Lyhne E.K."/>
            <person name="Kogle M.E."/>
            <person name="Kuo A."/>
            <person name="Riley R."/>
            <person name="Clum A."/>
            <person name="Nolan M."/>
            <person name="Lipzen A."/>
            <person name="Salamov A."/>
            <person name="Henrissat B."/>
            <person name="Wiebenga A."/>
            <person name="De vries R.P."/>
            <person name="Grigoriev I.V."/>
            <person name="Mortensen U.H."/>
            <person name="Andersen M.R."/>
            <person name="Baker S.E."/>
        </authorList>
    </citation>
    <scope>NUCLEOTIDE SEQUENCE [LARGE SCALE GENOMIC DNA]</scope>
    <source>
        <strain evidence="10 11">CBS 707.79</strain>
    </source>
</reference>
<feature type="transmembrane region" description="Helical" evidence="8">
    <location>
        <begin position="325"/>
        <end position="342"/>
    </location>
</feature>
<feature type="compositionally biased region" description="Low complexity" evidence="7">
    <location>
        <begin position="24"/>
        <end position="52"/>
    </location>
</feature>